<dbReference type="Gene3D" id="3.50.4.10">
    <property type="entry name" value="Hepatocyte Growth Factor"/>
    <property type="match status" value="1"/>
</dbReference>
<dbReference type="GO" id="GO:0070492">
    <property type="term" value="F:oligosaccharide binding"/>
    <property type="evidence" value="ECO:0007669"/>
    <property type="project" value="TreeGrafter"/>
</dbReference>
<keyword evidence="5" id="KW-0812">Transmembrane</keyword>
<evidence type="ECO:0008006" key="10">
    <source>
        <dbReference type="Google" id="ProtNLM"/>
    </source>
</evidence>
<dbReference type="PANTHER" id="PTHR16146">
    <property type="entry name" value="INTELECTIN"/>
    <property type="match status" value="1"/>
</dbReference>
<dbReference type="PROSITE" id="PS51406">
    <property type="entry name" value="FIBRINOGEN_C_2"/>
    <property type="match status" value="1"/>
</dbReference>
<keyword evidence="4" id="KW-1015">Disulfide bond</keyword>
<dbReference type="PROSITE" id="PS50948">
    <property type="entry name" value="PAN"/>
    <property type="match status" value="1"/>
</dbReference>
<dbReference type="InterPro" id="IPR003609">
    <property type="entry name" value="Pan_app"/>
</dbReference>
<dbReference type="SUPFAM" id="SSF56496">
    <property type="entry name" value="Fibrinogen C-terminal domain-like"/>
    <property type="match status" value="2"/>
</dbReference>
<evidence type="ECO:0000313" key="8">
    <source>
        <dbReference type="EMBL" id="CAH3039749.1"/>
    </source>
</evidence>
<dbReference type="Pfam" id="PF00024">
    <property type="entry name" value="PAN_1"/>
    <property type="match status" value="1"/>
</dbReference>
<dbReference type="NCBIfam" id="NF040941">
    <property type="entry name" value="GGGWT_bact"/>
    <property type="match status" value="1"/>
</dbReference>
<proteinExistence type="predicted"/>
<evidence type="ECO:0000259" key="6">
    <source>
        <dbReference type="PROSITE" id="PS50948"/>
    </source>
</evidence>
<dbReference type="GO" id="GO:0005201">
    <property type="term" value="F:extracellular matrix structural constituent"/>
    <property type="evidence" value="ECO:0007669"/>
    <property type="project" value="InterPro"/>
</dbReference>
<sequence>QLRRANDLKLVECQKNIMLPRRLKQLVFVSFHIFLAVLFVVANNDFCASVFETQVDFTLLDHVINKTDVADEFECQLKCMGNNSCKSFNVHRNNAKKLCELNNKTRQMKPGDFQRKKGSTYYGSVQGTCVDVSRQRSGKTKGGQCHPNYKGKLCQTRKLGQSAANPGKSCKDILDSKDSEGDGEYWIDPEGKGNPLKVYCDMKTDGGGWLLVANFVLNSTSPLNWTAESSYRGIRNFTNNKMGITVSALKELRSHLPFTQLRFHCSKKQGRTFHVTTVNNSTGEAVVEYFSGQTYVRPDSCGSFQRMEDDNSKLVIECESWNNDGKWGFNGGDVEWRLYRGVARVPRNYRWNLLYGSWYCDDWYHVPVSPGDFWKIYVR</sequence>
<keyword evidence="2" id="KW-0964">Secreted</keyword>
<dbReference type="GO" id="GO:0005615">
    <property type="term" value="C:extracellular space"/>
    <property type="evidence" value="ECO:0007669"/>
    <property type="project" value="TreeGrafter"/>
</dbReference>
<dbReference type="Proteomes" id="UP001159428">
    <property type="component" value="Unassembled WGS sequence"/>
</dbReference>
<gene>
    <name evidence="8" type="ORF">PMEA_00026345</name>
</gene>
<evidence type="ECO:0000256" key="4">
    <source>
        <dbReference type="ARBA" id="ARBA00023157"/>
    </source>
</evidence>
<dbReference type="EMBL" id="CALNXJ010000005">
    <property type="protein sequence ID" value="CAH3039749.1"/>
    <property type="molecule type" value="Genomic_DNA"/>
</dbReference>
<dbReference type="GO" id="GO:0005581">
    <property type="term" value="C:collagen trimer"/>
    <property type="evidence" value="ECO:0007669"/>
    <property type="project" value="UniProtKB-KW"/>
</dbReference>
<keyword evidence="5" id="KW-1133">Transmembrane helix</keyword>
<evidence type="ECO:0000256" key="1">
    <source>
        <dbReference type="ARBA" id="ARBA00004613"/>
    </source>
</evidence>
<evidence type="ECO:0000256" key="3">
    <source>
        <dbReference type="ARBA" id="ARBA00023119"/>
    </source>
</evidence>
<dbReference type="InterPro" id="IPR000885">
    <property type="entry name" value="Fib_collagen_C"/>
</dbReference>
<protein>
    <recommendedName>
        <fullName evidence="10">Fibrinogen C-terminal domain-containing protein</fullName>
    </recommendedName>
</protein>
<dbReference type="Pfam" id="PF01410">
    <property type="entry name" value="COLFI"/>
    <property type="match status" value="1"/>
</dbReference>
<keyword evidence="5" id="KW-0472">Membrane</keyword>
<evidence type="ECO:0000313" key="9">
    <source>
        <dbReference type="Proteomes" id="UP001159428"/>
    </source>
</evidence>
<feature type="transmembrane region" description="Helical" evidence="5">
    <location>
        <begin position="25"/>
        <end position="42"/>
    </location>
</feature>
<evidence type="ECO:0000259" key="7">
    <source>
        <dbReference type="PROSITE" id="PS51406"/>
    </source>
</evidence>
<dbReference type="PANTHER" id="PTHR16146:SF46">
    <property type="entry name" value="INTELECTIN-1A-RELATED"/>
    <property type="match status" value="1"/>
</dbReference>
<dbReference type="AlphaFoldDB" id="A0AAU9VZQ5"/>
<evidence type="ECO:0000256" key="5">
    <source>
        <dbReference type="SAM" id="Phobius"/>
    </source>
</evidence>
<name>A0AAU9VZQ5_9CNID</name>
<dbReference type="InterPro" id="IPR002181">
    <property type="entry name" value="Fibrinogen_a/b/g_C_dom"/>
</dbReference>
<keyword evidence="3" id="KW-0176">Collagen</keyword>
<comment type="subcellular location">
    <subcellularLocation>
        <location evidence="1">Secreted</location>
    </subcellularLocation>
</comment>
<feature type="non-terminal residue" evidence="8">
    <location>
        <position position="1"/>
    </location>
</feature>
<accession>A0AAU9VZQ5</accession>
<organism evidence="8 9">
    <name type="scientific">Pocillopora meandrina</name>
    <dbReference type="NCBI Taxonomy" id="46732"/>
    <lineage>
        <taxon>Eukaryota</taxon>
        <taxon>Metazoa</taxon>
        <taxon>Cnidaria</taxon>
        <taxon>Anthozoa</taxon>
        <taxon>Hexacorallia</taxon>
        <taxon>Scleractinia</taxon>
        <taxon>Astrocoeniina</taxon>
        <taxon>Pocilloporidae</taxon>
        <taxon>Pocillopora</taxon>
    </lineage>
</organism>
<feature type="domain" description="Apple" evidence="6">
    <location>
        <begin position="47"/>
        <end position="129"/>
    </location>
</feature>
<keyword evidence="9" id="KW-1185">Reference proteome</keyword>
<evidence type="ECO:0000256" key="2">
    <source>
        <dbReference type="ARBA" id="ARBA00022525"/>
    </source>
</evidence>
<dbReference type="Gene3D" id="2.60.120.1000">
    <property type="match status" value="1"/>
</dbReference>
<feature type="domain" description="Fibrinogen C-terminal" evidence="7">
    <location>
        <begin position="161"/>
        <end position="212"/>
    </location>
</feature>
<comment type="caution">
    <text evidence="8">The sequence shown here is derived from an EMBL/GenBank/DDBJ whole genome shotgun (WGS) entry which is preliminary data.</text>
</comment>
<dbReference type="InterPro" id="IPR036056">
    <property type="entry name" value="Fibrinogen-like_C"/>
</dbReference>
<reference evidence="8 9" key="1">
    <citation type="submission" date="2022-05" db="EMBL/GenBank/DDBJ databases">
        <authorList>
            <consortium name="Genoscope - CEA"/>
            <person name="William W."/>
        </authorList>
    </citation>
    <scope>NUCLEOTIDE SEQUENCE [LARGE SCALE GENOMIC DNA]</scope>
</reference>